<keyword evidence="1" id="KW-0472">Membrane</keyword>
<comment type="caution">
    <text evidence="2">The sequence shown here is derived from an EMBL/GenBank/DDBJ whole genome shotgun (WGS) entry which is preliminary data.</text>
</comment>
<evidence type="ECO:0000256" key="1">
    <source>
        <dbReference type="SAM" id="Phobius"/>
    </source>
</evidence>
<name>A0ABT9YIL8_9BACI</name>
<sequence>MVERRHMIQLTPLLFILFLLIIGAGWMLIIGWGVVITIISILGYYQEVATEREPAKKYLIKSICFGVLIIAYVSLFPYQQLDLSVLRRIVVISFILILAAFNIVNSYIWYKKEQQELLQEENFNG</sequence>
<evidence type="ECO:0000313" key="3">
    <source>
        <dbReference type="Proteomes" id="UP001225034"/>
    </source>
</evidence>
<reference evidence="2 3" key="1">
    <citation type="submission" date="2023-07" db="EMBL/GenBank/DDBJ databases">
        <title>Genomic Encyclopedia of Type Strains, Phase IV (KMG-IV): sequencing the most valuable type-strain genomes for metagenomic binning, comparative biology and taxonomic classification.</title>
        <authorList>
            <person name="Goeker M."/>
        </authorList>
    </citation>
    <scope>NUCLEOTIDE SEQUENCE [LARGE SCALE GENOMIC DNA]</scope>
    <source>
        <strain evidence="2 3">DSM 19154</strain>
    </source>
</reference>
<dbReference type="Proteomes" id="UP001225034">
    <property type="component" value="Unassembled WGS sequence"/>
</dbReference>
<protein>
    <submittedName>
        <fullName evidence="2">Uncharacterized protein YacL</fullName>
    </submittedName>
</protein>
<proteinExistence type="predicted"/>
<feature type="transmembrane region" description="Helical" evidence="1">
    <location>
        <begin position="12"/>
        <end position="45"/>
    </location>
</feature>
<gene>
    <name evidence="2" type="ORF">J2S05_001856</name>
</gene>
<feature type="transmembrane region" description="Helical" evidence="1">
    <location>
        <begin position="89"/>
        <end position="110"/>
    </location>
</feature>
<dbReference type="EMBL" id="JAUSUA010000002">
    <property type="protein sequence ID" value="MDQ0207057.1"/>
    <property type="molecule type" value="Genomic_DNA"/>
</dbReference>
<dbReference type="RefSeq" id="WP_306982027.1">
    <property type="nucleotide sequence ID" value="NZ_JAUSUA010000002.1"/>
</dbReference>
<keyword evidence="3" id="KW-1185">Reference proteome</keyword>
<organism evidence="2 3">
    <name type="scientific">Alkalicoccobacillus murimartini</name>
    <dbReference type="NCBI Taxonomy" id="171685"/>
    <lineage>
        <taxon>Bacteria</taxon>
        <taxon>Bacillati</taxon>
        <taxon>Bacillota</taxon>
        <taxon>Bacilli</taxon>
        <taxon>Bacillales</taxon>
        <taxon>Bacillaceae</taxon>
        <taxon>Alkalicoccobacillus</taxon>
    </lineage>
</organism>
<accession>A0ABT9YIL8</accession>
<evidence type="ECO:0000313" key="2">
    <source>
        <dbReference type="EMBL" id="MDQ0207057.1"/>
    </source>
</evidence>
<feature type="transmembrane region" description="Helical" evidence="1">
    <location>
        <begin position="57"/>
        <end position="77"/>
    </location>
</feature>
<keyword evidence="1" id="KW-0812">Transmembrane</keyword>
<keyword evidence="1" id="KW-1133">Transmembrane helix</keyword>